<dbReference type="SUPFAM" id="SSF55347">
    <property type="entry name" value="Glyceraldehyde-3-phosphate dehydrogenase-like, C-terminal domain"/>
    <property type="match status" value="1"/>
</dbReference>
<accession>A0A2A6ZVZ9</accession>
<comment type="caution">
    <text evidence="1">The sequence shown here is derived from an EMBL/GenBank/DDBJ whole genome shotgun (WGS) entry which is preliminary data.</text>
</comment>
<dbReference type="AlphaFoldDB" id="A0A2A6ZVZ9"/>
<gene>
    <name evidence="1" type="ORF">CGS55_16395</name>
</gene>
<dbReference type="Gene3D" id="3.30.360.10">
    <property type="entry name" value="Dihydrodipicolinate Reductase, domain 2"/>
    <property type="match status" value="1"/>
</dbReference>
<dbReference type="EMBL" id="NMTV01000159">
    <property type="protein sequence ID" value="PDX70932.1"/>
    <property type="molecule type" value="Genomic_DNA"/>
</dbReference>
<evidence type="ECO:0000313" key="2">
    <source>
        <dbReference type="Proteomes" id="UP000219901"/>
    </source>
</evidence>
<organism evidence="1 2">
    <name type="scientific">Faecalibacterium prausnitzii</name>
    <dbReference type="NCBI Taxonomy" id="853"/>
    <lineage>
        <taxon>Bacteria</taxon>
        <taxon>Bacillati</taxon>
        <taxon>Bacillota</taxon>
        <taxon>Clostridia</taxon>
        <taxon>Eubacteriales</taxon>
        <taxon>Oscillospiraceae</taxon>
        <taxon>Faecalibacterium</taxon>
    </lineage>
</organism>
<evidence type="ECO:0000313" key="1">
    <source>
        <dbReference type="EMBL" id="PDX70932.1"/>
    </source>
</evidence>
<dbReference type="PANTHER" id="PTHR43054:SF1">
    <property type="entry name" value="SCYLLO-INOSITOL 2-DEHYDROGENASE (NADP(+)) IOLU"/>
    <property type="match status" value="1"/>
</dbReference>
<reference evidence="1 2" key="1">
    <citation type="journal article" date="2017" name="Front. Microbiol.">
        <title>New Insights into the Diversity of the Genus Faecalibacterium.</title>
        <authorList>
            <person name="Benevides L."/>
            <person name="Burman S."/>
            <person name="Martin R."/>
            <person name="Robert V."/>
            <person name="Thomas M."/>
            <person name="Miquel S."/>
            <person name="Chain F."/>
            <person name="Sokol H."/>
            <person name="Bermudez-Humaran L.G."/>
            <person name="Morrison M."/>
            <person name="Langella P."/>
            <person name="Azevedo V.A."/>
            <person name="Chatel J.M."/>
            <person name="Soares S."/>
        </authorList>
    </citation>
    <scope>NUCLEOTIDE SEQUENCE [LARGE SCALE GENOMIC DNA]</scope>
    <source>
        <strain evidence="1 2">CNCM I 4546</strain>
    </source>
</reference>
<dbReference type="PANTHER" id="PTHR43054">
    <property type="match status" value="1"/>
</dbReference>
<proteinExistence type="predicted"/>
<name>A0A2A6ZVZ9_9FIRM</name>
<dbReference type="Proteomes" id="UP000219901">
    <property type="component" value="Unassembled WGS sequence"/>
</dbReference>
<sequence>MEPLRDLNIYNIHLLVGLFGNPNRVEYLPNVERGVDTSGILVLDYCNFKAAAIGAKDCSAEIRSTIQGDKGAITIFGVTNTLPEIGLTLNGQEEIVTNLNNPNHRMYDKFVAFEKMIATMDFESVVKQLKHSRQVMEVLDQASKVL</sequence>
<protein>
    <submittedName>
        <fullName evidence="1">Oxidoreductase</fullName>
    </submittedName>
</protein>